<evidence type="ECO:0000256" key="3">
    <source>
        <dbReference type="ARBA" id="ARBA00022448"/>
    </source>
</evidence>
<feature type="compositionally biased region" description="Low complexity" evidence="9">
    <location>
        <begin position="18"/>
        <end position="54"/>
    </location>
</feature>
<dbReference type="SUPFAM" id="SSF81338">
    <property type="entry name" value="Aquaporin-like"/>
    <property type="match status" value="1"/>
</dbReference>
<comment type="similarity">
    <text evidence="2 8">Belongs to the MIP/aquaporin (TC 1.A.8) family.</text>
</comment>
<evidence type="ECO:0000256" key="4">
    <source>
        <dbReference type="ARBA" id="ARBA00022475"/>
    </source>
</evidence>
<dbReference type="EMBL" id="BJUB01000008">
    <property type="protein sequence ID" value="GEK22270.1"/>
    <property type="molecule type" value="Genomic_DNA"/>
</dbReference>
<evidence type="ECO:0000256" key="5">
    <source>
        <dbReference type="ARBA" id="ARBA00022692"/>
    </source>
</evidence>
<accession>A0A510VAI7</accession>
<keyword evidence="6 10" id="KW-1133">Transmembrane helix</keyword>
<dbReference type="OrthoDB" id="9807293at2"/>
<keyword evidence="12" id="KW-1185">Reference proteome</keyword>
<keyword evidence="3 8" id="KW-0813">Transport</keyword>
<protein>
    <recommendedName>
        <fullName evidence="13">MIP family channel protein</fullName>
    </recommendedName>
</protein>
<comment type="subcellular location">
    <subcellularLocation>
        <location evidence="1">Cell membrane</location>
        <topology evidence="1">Multi-pass membrane protein</topology>
    </subcellularLocation>
</comment>
<dbReference type="PANTHER" id="PTHR19139:SF199">
    <property type="entry name" value="MIP17260P"/>
    <property type="match status" value="1"/>
</dbReference>
<evidence type="ECO:0000313" key="11">
    <source>
        <dbReference type="EMBL" id="GEK22270.1"/>
    </source>
</evidence>
<proteinExistence type="inferred from homology"/>
<dbReference type="Pfam" id="PF00230">
    <property type="entry name" value="MIP"/>
    <property type="match status" value="1"/>
</dbReference>
<feature type="transmembrane region" description="Helical" evidence="10">
    <location>
        <begin position="273"/>
        <end position="294"/>
    </location>
</feature>
<dbReference type="PROSITE" id="PS00221">
    <property type="entry name" value="MIP"/>
    <property type="match status" value="1"/>
</dbReference>
<dbReference type="PANTHER" id="PTHR19139">
    <property type="entry name" value="AQUAPORIN TRANSPORTER"/>
    <property type="match status" value="1"/>
</dbReference>
<dbReference type="InterPro" id="IPR034294">
    <property type="entry name" value="Aquaporin_transptr"/>
</dbReference>
<dbReference type="PRINTS" id="PR00783">
    <property type="entry name" value="MINTRINSICP"/>
</dbReference>
<feature type="region of interest" description="Disordered" evidence="9">
    <location>
        <begin position="1"/>
        <end position="67"/>
    </location>
</feature>
<dbReference type="NCBIfam" id="TIGR00861">
    <property type="entry name" value="MIP"/>
    <property type="match status" value="1"/>
</dbReference>
<feature type="transmembrane region" description="Helical" evidence="10">
    <location>
        <begin position="127"/>
        <end position="146"/>
    </location>
</feature>
<name>A0A510VAI7_9CELL</name>
<feature type="transmembrane region" description="Helical" evidence="10">
    <location>
        <begin position="102"/>
        <end position="121"/>
    </location>
</feature>
<evidence type="ECO:0000256" key="1">
    <source>
        <dbReference type="ARBA" id="ARBA00004651"/>
    </source>
</evidence>
<evidence type="ECO:0000256" key="2">
    <source>
        <dbReference type="ARBA" id="ARBA00006175"/>
    </source>
</evidence>
<evidence type="ECO:0000256" key="7">
    <source>
        <dbReference type="ARBA" id="ARBA00023136"/>
    </source>
</evidence>
<feature type="transmembrane region" description="Helical" evidence="10">
    <location>
        <begin position="314"/>
        <end position="335"/>
    </location>
</feature>
<keyword evidence="7 10" id="KW-0472">Membrane</keyword>
<evidence type="ECO:0000256" key="10">
    <source>
        <dbReference type="SAM" id="Phobius"/>
    </source>
</evidence>
<dbReference type="InterPro" id="IPR023271">
    <property type="entry name" value="Aquaporin-like"/>
</dbReference>
<dbReference type="InterPro" id="IPR000425">
    <property type="entry name" value="MIP"/>
</dbReference>
<feature type="transmembrane region" description="Helical" evidence="10">
    <location>
        <begin position="176"/>
        <end position="195"/>
    </location>
</feature>
<evidence type="ECO:0000313" key="12">
    <source>
        <dbReference type="Proteomes" id="UP000321118"/>
    </source>
</evidence>
<reference evidence="11 12" key="1">
    <citation type="submission" date="2019-07" db="EMBL/GenBank/DDBJ databases">
        <title>Whole genome shotgun sequence of Cellulomonas xylanilytica NBRC 101102.</title>
        <authorList>
            <person name="Hosoyama A."/>
            <person name="Uohara A."/>
            <person name="Ohji S."/>
            <person name="Ichikawa N."/>
        </authorList>
    </citation>
    <scope>NUCLEOTIDE SEQUENCE [LARGE SCALE GENOMIC DNA]</scope>
    <source>
        <strain evidence="11 12">NBRC 101102</strain>
    </source>
</reference>
<organism evidence="11 12">
    <name type="scientific">Cellulomonas xylanilytica</name>
    <dbReference type="NCBI Taxonomy" id="233583"/>
    <lineage>
        <taxon>Bacteria</taxon>
        <taxon>Bacillati</taxon>
        <taxon>Actinomycetota</taxon>
        <taxon>Actinomycetes</taxon>
        <taxon>Micrococcales</taxon>
        <taxon>Cellulomonadaceae</taxon>
        <taxon>Cellulomonas</taxon>
    </lineage>
</organism>
<dbReference type="RefSeq" id="WP_146928021.1">
    <property type="nucleotide sequence ID" value="NZ_BJUB01000008.1"/>
</dbReference>
<evidence type="ECO:0000256" key="9">
    <source>
        <dbReference type="SAM" id="MobiDB-lite"/>
    </source>
</evidence>
<sequence>MSQDNPDKAAGSPEPDETTAAGTPAPEEATAAAAADAAAPASEPVSPAAAEPVSQPAPEPVSEPVAERDEDVVVEELDAYVVPAGTVVVTGPSLVSRLGAEAFGTFTLVLVGLGIALYASLPSVGGGAIAVALGFGIAVLAGIIAVGHVSGGHFNPAVTIGAAIGGRTPWKDVVPYWLAQLVGGIIAAAVLFISVPSQLPALIDTSGEATTRSFFSSVSNGYAEHSPLSGISTGQVEFSLVSALLIEIVVTAVFVGIILGATDRRSAHKQAPFAIGLALAVLILVAMPVTNASLNPARSTASAIFSESWALSQLWLFWVAPLVGAALAGLVYRAFAAEPAEDNLLEEDDAYVTTDDVLVVSER</sequence>
<dbReference type="AlphaFoldDB" id="A0A510VAI7"/>
<dbReference type="Proteomes" id="UP000321118">
    <property type="component" value="Unassembled WGS sequence"/>
</dbReference>
<feature type="transmembrane region" description="Helical" evidence="10">
    <location>
        <begin position="238"/>
        <end position="261"/>
    </location>
</feature>
<dbReference type="GO" id="GO:0005886">
    <property type="term" value="C:plasma membrane"/>
    <property type="evidence" value="ECO:0007669"/>
    <property type="project" value="UniProtKB-SubCell"/>
</dbReference>
<evidence type="ECO:0000256" key="6">
    <source>
        <dbReference type="ARBA" id="ARBA00022989"/>
    </source>
</evidence>
<keyword evidence="4" id="KW-1003">Cell membrane</keyword>
<keyword evidence="5 8" id="KW-0812">Transmembrane</keyword>
<gene>
    <name evidence="11" type="ORF">CXY01_27900</name>
</gene>
<dbReference type="CDD" id="cd00333">
    <property type="entry name" value="MIP"/>
    <property type="match status" value="1"/>
</dbReference>
<dbReference type="InterPro" id="IPR022357">
    <property type="entry name" value="MIP_CS"/>
</dbReference>
<evidence type="ECO:0008006" key="13">
    <source>
        <dbReference type="Google" id="ProtNLM"/>
    </source>
</evidence>
<dbReference type="Gene3D" id="1.20.1080.10">
    <property type="entry name" value="Glycerol uptake facilitator protein"/>
    <property type="match status" value="1"/>
</dbReference>
<evidence type="ECO:0000256" key="8">
    <source>
        <dbReference type="RuleBase" id="RU000477"/>
    </source>
</evidence>
<dbReference type="GO" id="GO:0015250">
    <property type="term" value="F:water channel activity"/>
    <property type="evidence" value="ECO:0007669"/>
    <property type="project" value="TreeGrafter"/>
</dbReference>
<comment type="caution">
    <text evidence="11">The sequence shown here is derived from an EMBL/GenBank/DDBJ whole genome shotgun (WGS) entry which is preliminary data.</text>
</comment>